<evidence type="ECO:0000256" key="7">
    <source>
        <dbReference type="SAM" id="Phobius"/>
    </source>
</evidence>
<dbReference type="GO" id="GO:0007165">
    <property type="term" value="P:signal transduction"/>
    <property type="evidence" value="ECO:0007669"/>
    <property type="project" value="UniProtKB-KW"/>
</dbReference>
<feature type="transmembrane region" description="Helical" evidence="7">
    <location>
        <begin position="271"/>
        <end position="291"/>
    </location>
</feature>
<evidence type="ECO:0000259" key="8">
    <source>
        <dbReference type="PROSITE" id="PS50111"/>
    </source>
</evidence>
<keyword evidence="6" id="KW-0175">Coiled coil</keyword>
<keyword evidence="7" id="KW-0472">Membrane</keyword>
<dbReference type="PROSITE" id="PS50885">
    <property type="entry name" value="HAMP"/>
    <property type="match status" value="1"/>
</dbReference>
<proteinExistence type="inferred from homology"/>
<keyword evidence="7" id="KW-1133">Transmembrane helix</keyword>
<dbReference type="SUPFAM" id="SSF58104">
    <property type="entry name" value="Methyl-accepting chemotaxis protein (MCP) signaling domain"/>
    <property type="match status" value="1"/>
</dbReference>
<evidence type="ECO:0000259" key="9">
    <source>
        <dbReference type="PROSITE" id="PS50192"/>
    </source>
</evidence>
<evidence type="ECO:0000256" key="5">
    <source>
        <dbReference type="PROSITE-ProRule" id="PRU00284"/>
    </source>
</evidence>
<dbReference type="PANTHER" id="PTHR32089">
    <property type="entry name" value="METHYL-ACCEPTING CHEMOTAXIS PROTEIN MCPB"/>
    <property type="match status" value="1"/>
</dbReference>
<organism evidence="11 12">
    <name type="scientific">Oceanisphaera profunda</name>
    <dbReference type="NCBI Taxonomy" id="1416627"/>
    <lineage>
        <taxon>Bacteria</taxon>
        <taxon>Pseudomonadati</taxon>
        <taxon>Pseudomonadota</taxon>
        <taxon>Gammaproteobacteria</taxon>
        <taxon>Aeromonadales</taxon>
        <taxon>Aeromonadaceae</taxon>
        <taxon>Oceanisphaera</taxon>
    </lineage>
</organism>
<keyword evidence="2" id="KW-1003">Cell membrane</keyword>
<evidence type="ECO:0000256" key="6">
    <source>
        <dbReference type="SAM" id="Coils"/>
    </source>
</evidence>
<dbReference type="InterPro" id="IPR032255">
    <property type="entry name" value="HBM"/>
</dbReference>
<feature type="transmembrane region" description="Helical" evidence="7">
    <location>
        <begin position="14"/>
        <end position="36"/>
    </location>
</feature>
<dbReference type="OrthoDB" id="7054443at2"/>
<dbReference type="GO" id="GO:0006935">
    <property type="term" value="P:chemotaxis"/>
    <property type="evidence" value="ECO:0007669"/>
    <property type="project" value="UniProtKB-ARBA"/>
</dbReference>
<feature type="domain" description="Methyl-accepting transducer" evidence="8">
    <location>
        <begin position="350"/>
        <end position="586"/>
    </location>
</feature>
<dbReference type="FunFam" id="1.10.287.950:FF:000001">
    <property type="entry name" value="Methyl-accepting chemotaxis sensory transducer"/>
    <property type="match status" value="1"/>
</dbReference>
<dbReference type="SMART" id="SM01358">
    <property type="entry name" value="HBM"/>
    <property type="match status" value="1"/>
</dbReference>
<dbReference type="RefSeq" id="WP_087035112.1">
    <property type="nucleotide sequence ID" value="NZ_CP021377.1"/>
</dbReference>
<dbReference type="PANTHER" id="PTHR32089:SF120">
    <property type="entry name" value="METHYL-ACCEPTING CHEMOTAXIS PROTEIN TLPQ"/>
    <property type="match status" value="1"/>
</dbReference>
<evidence type="ECO:0008006" key="13">
    <source>
        <dbReference type="Google" id="ProtNLM"/>
    </source>
</evidence>
<dbReference type="Pfam" id="PF00015">
    <property type="entry name" value="MCPsignal"/>
    <property type="match status" value="1"/>
</dbReference>
<dbReference type="SMART" id="SM00283">
    <property type="entry name" value="MA"/>
    <property type="match status" value="1"/>
</dbReference>
<evidence type="ECO:0000256" key="4">
    <source>
        <dbReference type="ARBA" id="ARBA00029447"/>
    </source>
</evidence>
<evidence type="ECO:0000256" key="3">
    <source>
        <dbReference type="ARBA" id="ARBA00023224"/>
    </source>
</evidence>
<dbReference type="EMBL" id="CP021377">
    <property type="protein sequence ID" value="ART82024.1"/>
    <property type="molecule type" value="Genomic_DNA"/>
</dbReference>
<feature type="domain" description="HAMP" evidence="10">
    <location>
        <begin position="293"/>
        <end position="345"/>
    </location>
</feature>
<dbReference type="InterPro" id="IPR000727">
    <property type="entry name" value="T_SNARE_dom"/>
</dbReference>
<evidence type="ECO:0000256" key="1">
    <source>
        <dbReference type="ARBA" id="ARBA00004429"/>
    </source>
</evidence>
<dbReference type="Gene3D" id="1.10.287.950">
    <property type="entry name" value="Methyl-accepting chemotaxis protein"/>
    <property type="match status" value="1"/>
</dbReference>
<dbReference type="AlphaFoldDB" id="A0A1Y0D3Y3"/>
<keyword evidence="12" id="KW-1185">Reference proteome</keyword>
<dbReference type="Pfam" id="PF00672">
    <property type="entry name" value="HAMP"/>
    <property type="match status" value="1"/>
</dbReference>
<evidence type="ECO:0000259" key="10">
    <source>
        <dbReference type="PROSITE" id="PS50885"/>
    </source>
</evidence>
<evidence type="ECO:0000313" key="11">
    <source>
        <dbReference type="EMBL" id="ART82024.1"/>
    </source>
</evidence>
<dbReference type="InterPro" id="IPR004089">
    <property type="entry name" value="MCPsignal_dom"/>
</dbReference>
<feature type="coiled-coil region" evidence="6">
    <location>
        <begin position="550"/>
        <end position="577"/>
    </location>
</feature>
<keyword evidence="3 5" id="KW-0807">Transducer</keyword>
<accession>A0A1Y0D3Y3</accession>
<name>A0A1Y0D3Y3_9GAMM</name>
<evidence type="ECO:0000256" key="2">
    <source>
        <dbReference type="ARBA" id="ARBA00022519"/>
    </source>
</evidence>
<dbReference type="PROSITE" id="PS50111">
    <property type="entry name" value="CHEMOTAXIS_TRANSDUC_2"/>
    <property type="match status" value="1"/>
</dbReference>
<dbReference type="CDD" id="cd06225">
    <property type="entry name" value="HAMP"/>
    <property type="match status" value="1"/>
</dbReference>
<gene>
    <name evidence="11" type="ORF">CBP31_04780</name>
</gene>
<dbReference type="GO" id="GO:0005886">
    <property type="term" value="C:plasma membrane"/>
    <property type="evidence" value="ECO:0007669"/>
    <property type="project" value="UniProtKB-SubCell"/>
</dbReference>
<comment type="subcellular location">
    <subcellularLocation>
        <location evidence="1">Cell inner membrane</location>
        <topology evidence="1">Multi-pass membrane protein</topology>
    </subcellularLocation>
</comment>
<evidence type="ECO:0000313" key="12">
    <source>
        <dbReference type="Proteomes" id="UP000243937"/>
    </source>
</evidence>
<comment type="similarity">
    <text evidence="4">Belongs to the methyl-accepting chemotaxis (MCP) protein family.</text>
</comment>
<feature type="domain" description="T-SNARE coiled-coil homology" evidence="9">
    <location>
        <begin position="537"/>
        <end position="582"/>
    </location>
</feature>
<keyword evidence="7" id="KW-0812">Transmembrane</keyword>
<keyword evidence="2" id="KW-0997">Cell inner membrane</keyword>
<sequence>MLSKLAQVSVRTKLTLGFALVLLATLITAVVSFYSLTSVLERSDKLERAGKIDLLVSKARFFQKNYMLMNDKGQLEQARTHVNEARQEAEYLLPMLTEPKDTGLIDQILMGTKFYEVELDNMVQFNESMQATIVDINVVGNSAQEKAHRLLGREMNASNWLKQLGIIRLNQKDFALDRQADLGIRVATDVTNLLRGLELRLMVKDDGDIKGIQADLKRFQQYHATVTELMANLASTDKRITDHAIDITQKAEQLLDIQQQRMQDDSAQAKFIIFLITVIALAMGVLFATMITRGIVNPLALLVSQANRIADGDLSQDMRHDRSDELGKLMDQMQVMTVNLRQLVGDLSNSSTHIAASAEELSAVSEQSRSGVNQQRMELEQVSTAMNEMAATVQEVARNAETAFDSARTADSEASDGSRKVNLTIEQIGKLSVDIQDSLHTINQLEAESINIGSILDVIKGVAEQTNLLALNAAIEAARAGEQGRGFAVVADEVRALAQRTQKATAEIETLIHGLQSKAQESVVMMNESTAMAAKTVVIANEAGESIQKITRSVSDIQQLNNQIATAAEEQSSVAEEINRSVFSIREVSDHSAAATEQTAASSSELARQGSELQRLIGRFQLP</sequence>
<dbReference type="CDD" id="cd11386">
    <property type="entry name" value="MCP_signal"/>
    <property type="match status" value="1"/>
</dbReference>
<reference evidence="11 12" key="1">
    <citation type="journal article" date="2014" name="Int. J. Syst. Evol. Microbiol.">
        <title>Oceanisphaera profunda sp. nov., a marine bacterium isolated from deep-sea sediment, and emended description of the genus Oceanisphaera.</title>
        <authorList>
            <person name="Xu Z."/>
            <person name="Zhang X.Y."/>
            <person name="Su H.N."/>
            <person name="Yu Z.C."/>
            <person name="Liu C."/>
            <person name="Li H."/>
            <person name="Chen X.L."/>
            <person name="Song X.Y."/>
            <person name="Xie B.B."/>
            <person name="Qin Q.L."/>
            <person name="Zhou B.C."/>
            <person name="Shi M."/>
            <person name="Huang Y."/>
            <person name="Zhang Y.Z."/>
        </authorList>
    </citation>
    <scope>NUCLEOTIDE SEQUENCE [LARGE SCALE GENOMIC DNA]</scope>
    <source>
        <strain evidence="11 12">SM1222</strain>
    </source>
</reference>
<dbReference type="Proteomes" id="UP000243937">
    <property type="component" value="Chromosome"/>
</dbReference>
<dbReference type="PROSITE" id="PS50192">
    <property type="entry name" value="T_SNARE"/>
    <property type="match status" value="1"/>
</dbReference>
<dbReference type="KEGG" id="opf:CBP31_04780"/>
<dbReference type="SMART" id="SM00304">
    <property type="entry name" value="HAMP"/>
    <property type="match status" value="2"/>
</dbReference>
<dbReference type="Pfam" id="PF16591">
    <property type="entry name" value="HBM"/>
    <property type="match status" value="1"/>
</dbReference>
<dbReference type="InterPro" id="IPR003660">
    <property type="entry name" value="HAMP_dom"/>
</dbReference>
<protein>
    <recommendedName>
        <fullName evidence="13">Methyl-accepting chemotaxis protein</fullName>
    </recommendedName>
</protein>